<protein>
    <recommendedName>
        <fullName evidence="5">Heavy metal translocating P-type ATPase</fullName>
    </recommendedName>
</protein>
<gene>
    <name evidence="3" type="ORF">GCM10009001_08190</name>
</gene>
<dbReference type="EMBL" id="BAAADS010000006">
    <property type="protein sequence ID" value="GAA0594444.1"/>
    <property type="molecule type" value="Genomic_DNA"/>
</dbReference>
<accession>A0ABN1FNE1</accession>
<evidence type="ECO:0000313" key="4">
    <source>
        <dbReference type="Proteomes" id="UP001500866"/>
    </source>
</evidence>
<feature type="region of interest" description="Disordered" evidence="1">
    <location>
        <begin position="1"/>
        <end position="63"/>
    </location>
</feature>
<feature type="compositionally biased region" description="Basic residues" evidence="1">
    <location>
        <begin position="9"/>
        <end position="22"/>
    </location>
</feature>
<evidence type="ECO:0008006" key="5">
    <source>
        <dbReference type="Google" id="ProtNLM"/>
    </source>
</evidence>
<sequence length="116" mass="14063">MANNDEKHKFHQHNHQHKHGHHSHDGHAEHNTKNHDHHDPQNHQEHSNHEGHDHGDHDHHDHGDMVNEFKKRFYISVVVTIPILILSPMIQVFIGVDWQFCRKQEKRLYLYWLRMN</sequence>
<feature type="compositionally biased region" description="Basic and acidic residues" evidence="1">
    <location>
        <begin position="23"/>
        <end position="63"/>
    </location>
</feature>
<evidence type="ECO:0000313" key="3">
    <source>
        <dbReference type="EMBL" id="GAA0594444.1"/>
    </source>
</evidence>
<feature type="transmembrane region" description="Helical" evidence="2">
    <location>
        <begin position="73"/>
        <end position="96"/>
    </location>
</feature>
<dbReference type="Proteomes" id="UP001500866">
    <property type="component" value="Unassembled WGS sequence"/>
</dbReference>
<comment type="caution">
    <text evidence="3">The sequence shown here is derived from an EMBL/GenBank/DDBJ whole genome shotgun (WGS) entry which is preliminary data.</text>
</comment>
<evidence type="ECO:0000256" key="2">
    <source>
        <dbReference type="SAM" id="Phobius"/>
    </source>
</evidence>
<keyword evidence="2" id="KW-0812">Transmembrane</keyword>
<keyword evidence="2" id="KW-0472">Membrane</keyword>
<keyword evidence="4" id="KW-1185">Reference proteome</keyword>
<dbReference type="RefSeq" id="WP_343810555.1">
    <property type="nucleotide sequence ID" value="NZ_BAAADS010000006.1"/>
</dbReference>
<evidence type="ECO:0000256" key="1">
    <source>
        <dbReference type="SAM" id="MobiDB-lite"/>
    </source>
</evidence>
<reference evidence="3 4" key="1">
    <citation type="journal article" date="2019" name="Int. J. Syst. Evol. Microbiol.">
        <title>The Global Catalogue of Microorganisms (GCM) 10K type strain sequencing project: providing services to taxonomists for standard genome sequencing and annotation.</title>
        <authorList>
            <consortium name="The Broad Institute Genomics Platform"/>
            <consortium name="The Broad Institute Genome Sequencing Center for Infectious Disease"/>
            <person name="Wu L."/>
            <person name="Ma J."/>
        </authorList>
    </citation>
    <scope>NUCLEOTIDE SEQUENCE [LARGE SCALE GENOMIC DNA]</scope>
    <source>
        <strain evidence="3 4">JCM 15395</strain>
    </source>
</reference>
<proteinExistence type="predicted"/>
<organism evidence="3 4">
    <name type="scientific">Virgibacillus siamensis</name>
    <dbReference type="NCBI Taxonomy" id="480071"/>
    <lineage>
        <taxon>Bacteria</taxon>
        <taxon>Bacillati</taxon>
        <taxon>Bacillota</taxon>
        <taxon>Bacilli</taxon>
        <taxon>Bacillales</taxon>
        <taxon>Bacillaceae</taxon>
        <taxon>Virgibacillus</taxon>
    </lineage>
</organism>
<name>A0ABN1FNE1_9BACI</name>
<keyword evidence="2" id="KW-1133">Transmembrane helix</keyword>